<feature type="binding site" evidence="8">
    <location>
        <begin position="151"/>
        <end position="152"/>
    </location>
    <ligand>
        <name>ATP</name>
        <dbReference type="ChEBI" id="CHEBI:30616"/>
    </ligand>
</feature>
<dbReference type="OrthoDB" id="193931at2759"/>
<evidence type="ECO:0000256" key="3">
    <source>
        <dbReference type="ARBA" id="ARBA00022679"/>
    </source>
</evidence>
<dbReference type="SUPFAM" id="SSF56112">
    <property type="entry name" value="Protein kinase-like (PK-like)"/>
    <property type="match status" value="1"/>
</dbReference>
<dbReference type="SMART" id="SM00220">
    <property type="entry name" value="S_TKc"/>
    <property type="match status" value="1"/>
</dbReference>
<keyword evidence="11" id="KW-0472">Membrane</keyword>
<dbReference type="Pfam" id="PF00069">
    <property type="entry name" value="Pkinase"/>
    <property type="match status" value="1"/>
</dbReference>
<keyword evidence="5" id="KW-0418">Kinase</keyword>
<gene>
    <name evidence="13" type="ORF">SPIL2461_LOCUS391</name>
</gene>
<evidence type="ECO:0000256" key="4">
    <source>
        <dbReference type="ARBA" id="ARBA00022741"/>
    </source>
</evidence>
<dbReference type="Gene3D" id="1.10.510.10">
    <property type="entry name" value="Transferase(Phosphotransferase) domain 1"/>
    <property type="match status" value="1"/>
</dbReference>
<feature type="binding site" evidence="8">
    <location>
        <position position="175"/>
    </location>
    <ligand>
        <name>ATP</name>
        <dbReference type="ChEBI" id="CHEBI:30616"/>
    </ligand>
</feature>
<evidence type="ECO:0000256" key="2">
    <source>
        <dbReference type="ARBA" id="ARBA00022527"/>
    </source>
</evidence>
<evidence type="ECO:0000256" key="1">
    <source>
        <dbReference type="ARBA" id="ARBA00011245"/>
    </source>
</evidence>
<feature type="binding site" evidence="8">
    <location>
        <begin position="101"/>
        <end position="103"/>
    </location>
    <ligand>
        <name>ATP</name>
        <dbReference type="ChEBI" id="CHEBI:30616"/>
    </ligand>
</feature>
<evidence type="ECO:0000256" key="10">
    <source>
        <dbReference type="SAM" id="MobiDB-lite"/>
    </source>
</evidence>
<feature type="active site" description="Proton acceptor" evidence="7">
    <location>
        <position position="147"/>
    </location>
</feature>
<feature type="compositionally biased region" description="Polar residues" evidence="10">
    <location>
        <begin position="401"/>
        <end position="420"/>
    </location>
</feature>
<evidence type="ECO:0000256" key="9">
    <source>
        <dbReference type="PIRSR" id="PIRSR630616-3"/>
    </source>
</evidence>
<dbReference type="InterPro" id="IPR011009">
    <property type="entry name" value="Kinase-like_dom_sf"/>
</dbReference>
<dbReference type="Proteomes" id="UP000649617">
    <property type="component" value="Unassembled WGS sequence"/>
</dbReference>
<keyword evidence="2" id="KW-0723">Serine/threonine-protein kinase</keyword>
<dbReference type="PROSITE" id="PS00108">
    <property type="entry name" value="PROTEIN_KINASE_ST"/>
    <property type="match status" value="1"/>
</dbReference>
<keyword evidence="11" id="KW-1133">Transmembrane helix</keyword>
<sequence length="428" mass="47178">MVPPRSAFPAEGTRFGLHDDSFELGTELGGGSQGRVYMCKRLGTGNEYAVKVVNTKAIELRERTVASLRREITVMRELHHPRIVNLKEAFWEGNLCYIVMDLARGGDLHSKLEPGAGIGSEHASRHISLQLLGGIAYMHSHKVIHRDLKPENVLIVRSVRRSEPAYEMHDVKIADFGLSKCLRRVGEQEAGMTACGTLDYLAPEVVTGQYDERIDFWSFGVLLYVMLSGRLPFEIEGVADIKRLAGQHLSFQGVWRIVSEHAKDFVQGLLRVDPGDRLDQSGCLLHPWLAEEAMNTMEGSACAHADVFKSYGSSKKSSNVTLTPTAELPGVHSSIVLDSEGPGSKLVQVLAAARGTARQMVRPSATFVFVAPFLIMTVILIACFAALFSFSADCRTFAPSEYTQDSSPWPRTSSHFSLQASRPDFIRA</sequence>
<proteinExistence type="predicted"/>
<evidence type="ECO:0000256" key="7">
    <source>
        <dbReference type="PIRSR" id="PIRSR630616-1"/>
    </source>
</evidence>
<dbReference type="AlphaFoldDB" id="A0A812ISZ8"/>
<evidence type="ECO:0000313" key="13">
    <source>
        <dbReference type="EMBL" id="CAE7157508.1"/>
    </source>
</evidence>
<dbReference type="PANTHER" id="PTHR24350">
    <property type="entry name" value="SERINE/THREONINE-PROTEIN KINASE IAL-RELATED"/>
    <property type="match status" value="1"/>
</dbReference>
<keyword evidence="11" id="KW-0812">Transmembrane</keyword>
<comment type="caution">
    <text evidence="13">The sequence shown here is derived from an EMBL/GenBank/DDBJ whole genome shotgun (WGS) entry which is preliminary data.</text>
</comment>
<protein>
    <recommendedName>
        <fullName evidence="12">Protein kinase domain-containing protein</fullName>
    </recommendedName>
</protein>
<feature type="region of interest" description="Disordered" evidence="10">
    <location>
        <begin position="401"/>
        <end position="428"/>
    </location>
</feature>
<dbReference type="FunFam" id="1.10.510.10:FF:000571">
    <property type="entry name" value="Maternal embryonic leucine zipper kinase"/>
    <property type="match status" value="1"/>
</dbReference>
<keyword evidence="4 8" id="KW-0547">Nucleotide-binding</keyword>
<dbReference type="InterPro" id="IPR008271">
    <property type="entry name" value="Ser/Thr_kinase_AS"/>
</dbReference>
<reference evidence="13" key="1">
    <citation type="submission" date="2021-02" db="EMBL/GenBank/DDBJ databases">
        <authorList>
            <person name="Dougan E. K."/>
            <person name="Rhodes N."/>
            <person name="Thang M."/>
            <person name="Chan C."/>
        </authorList>
    </citation>
    <scope>NUCLEOTIDE SEQUENCE</scope>
</reference>
<feature type="domain" description="Protein kinase" evidence="12">
    <location>
        <begin position="22"/>
        <end position="289"/>
    </location>
</feature>
<comment type="subunit">
    <text evidence="1">Monomer.</text>
</comment>
<evidence type="ECO:0000256" key="8">
    <source>
        <dbReference type="PIRSR" id="PIRSR630616-2"/>
    </source>
</evidence>
<dbReference type="GO" id="GO:0004674">
    <property type="term" value="F:protein serine/threonine kinase activity"/>
    <property type="evidence" value="ECO:0007669"/>
    <property type="project" value="UniProtKB-KW"/>
</dbReference>
<dbReference type="PROSITE" id="PS50011">
    <property type="entry name" value="PROTEIN_KINASE_DOM"/>
    <property type="match status" value="1"/>
</dbReference>
<dbReference type="InterPro" id="IPR000719">
    <property type="entry name" value="Prot_kinase_dom"/>
</dbReference>
<evidence type="ECO:0000256" key="11">
    <source>
        <dbReference type="SAM" id="Phobius"/>
    </source>
</evidence>
<accession>A0A812ISZ8</accession>
<feature type="cross-link" description="Glycyl lysine isopeptide (Lys-Gly) (interchain with G-Cter in SUMO2)" evidence="9">
    <location>
        <position position="149"/>
    </location>
</feature>
<organism evidence="13 14">
    <name type="scientific">Symbiodinium pilosum</name>
    <name type="common">Dinoflagellate</name>
    <dbReference type="NCBI Taxonomy" id="2952"/>
    <lineage>
        <taxon>Eukaryota</taxon>
        <taxon>Sar</taxon>
        <taxon>Alveolata</taxon>
        <taxon>Dinophyceae</taxon>
        <taxon>Suessiales</taxon>
        <taxon>Symbiodiniaceae</taxon>
        <taxon>Symbiodinium</taxon>
    </lineage>
</organism>
<dbReference type="GO" id="GO:0005524">
    <property type="term" value="F:ATP binding"/>
    <property type="evidence" value="ECO:0007669"/>
    <property type="project" value="UniProtKB-KW"/>
</dbReference>
<keyword evidence="3" id="KW-0808">Transferase</keyword>
<evidence type="ECO:0000259" key="12">
    <source>
        <dbReference type="PROSITE" id="PS50011"/>
    </source>
</evidence>
<evidence type="ECO:0000256" key="5">
    <source>
        <dbReference type="ARBA" id="ARBA00022777"/>
    </source>
</evidence>
<feature type="transmembrane region" description="Helical" evidence="11">
    <location>
        <begin position="367"/>
        <end position="390"/>
    </location>
</feature>
<name>A0A812ISZ8_SYMPI</name>
<evidence type="ECO:0000313" key="14">
    <source>
        <dbReference type="Proteomes" id="UP000649617"/>
    </source>
</evidence>
<keyword evidence="14" id="KW-1185">Reference proteome</keyword>
<evidence type="ECO:0000256" key="6">
    <source>
        <dbReference type="ARBA" id="ARBA00022840"/>
    </source>
</evidence>
<dbReference type="InterPro" id="IPR030616">
    <property type="entry name" value="Aur-like"/>
</dbReference>
<keyword evidence="6 8" id="KW-0067">ATP-binding</keyword>
<dbReference type="EMBL" id="CAJNIZ010000270">
    <property type="protein sequence ID" value="CAE7157508.1"/>
    <property type="molecule type" value="Genomic_DNA"/>
</dbReference>
<feature type="binding site" evidence="8">
    <location>
        <position position="51"/>
    </location>
    <ligand>
        <name>ATP</name>
        <dbReference type="ChEBI" id="CHEBI:30616"/>
    </ligand>
</feature>